<proteinExistence type="predicted"/>
<dbReference type="Proteomes" id="UP000299102">
    <property type="component" value="Unassembled WGS sequence"/>
</dbReference>
<name>A0A4C1Y523_EUMVA</name>
<comment type="caution">
    <text evidence="1">The sequence shown here is derived from an EMBL/GenBank/DDBJ whole genome shotgun (WGS) entry which is preliminary data.</text>
</comment>
<evidence type="ECO:0000313" key="1">
    <source>
        <dbReference type="EMBL" id="GBP71018.1"/>
    </source>
</evidence>
<organism evidence="1 2">
    <name type="scientific">Eumeta variegata</name>
    <name type="common">Bagworm moth</name>
    <name type="synonym">Eumeta japonica</name>
    <dbReference type="NCBI Taxonomy" id="151549"/>
    <lineage>
        <taxon>Eukaryota</taxon>
        <taxon>Metazoa</taxon>
        <taxon>Ecdysozoa</taxon>
        <taxon>Arthropoda</taxon>
        <taxon>Hexapoda</taxon>
        <taxon>Insecta</taxon>
        <taxon>Pterygota</taxon>
        <taxon>Neoptera</taxon>
        <taxon>Endopterygota</taxon>
        <taxon>Lepidoptera</taxon>
        <taxon>Glossata</taxon>
        <taxon>Ditrysia</taxon>
        <taxon>Tineoidea</taxon>
        <taxon>Psychidae</taxon>
        <taxon>Oiketicinae</taxon>
        <taxon>Eumeta</taxon>
    </lineage>
</organism>
<reference evidence="1 2" key="1">
    <citation type="journal article" date="2019" name="Commun. Biol.">
        <title>The bagworm genome reveals a unique fibroin gene that provides high tensile strength.</title>
        <authorList>
            <person name="Kono N."/>
            <person name="Nakamura H."/>
            <person name="Ohtoshi R."/>
            <person name="Tomita M."/>
            <person name="Numata K."/>
            <person name="Arakawa K."/>
        </authorList>
    </citation>
    <scope>NUCLEOTIDE SEQUENCE [LARGE SCALE GENOMIC DNA]</scope>
</reference>
<dbReference type="AlphaFoldDB" id="A0A4C1Y523"/>
<keyword evidence="2" id="KW-1185">Reference proteome</keyword>
<sequence length="138" mass="15285">MFCNNASGSDCVTARPLHRARAASAPRSPSGVSVRSEWLGRWRGRALSRRCSIPEQRPAPGYAPVRPTNFLTKQSFWGCVGLSATNGAERFGATPQNVLRNLQNLVVIQVRLWRPAKTNLEKVVSKEKDPVELENILC</sequence>
<evidence type="ECO:0000313" key="2">
    <source>
        <dbReference type="Proteomes" id="UP000299102"/>
    </source>
</evidence>
<accession>A0A4C1Y523</accession>
<dbReference type="EMBL" id="BGZK01001094">
    <property type="protein sequence ID" value="GBP71018.1"/>
    <property type="molecule type" value="Genomic_DNA"/>
</dbReference>
<protein>
    <submittedName>
        <fullName evidence="1">Uncharacterized protein</fullName>
    </submittedName>
</protein>
<gene>
    <name evidence="1" type="ORF">EVAR_57786_1</name>
</gene>